<gene>
    <name evidence="7" type="ORF">AS026_05240</name>
    <name evidence="6" type="ORF">AS026_10965</name>
    <name evidence="5" type="ORF">AS026_11420</name>
    <name evidence="4" type="ORF">AS026_11800</name>
    <name evidence="3" type="ORF">AS026_12980</name>
    <name evidence="2" type="ORF">AS026_20950</name>
    <name evidence="8" type="ORF">AS026_29305</name>
</gene>
<name>A0A109K1S8_9HYPH</name>
<evidence type="ECO:0000313" key="2">
    <source>
        <dbReference type="EMBL" id="KWV42304.1"/>
    </source>
</evidence>
<reference evidence="8 9" key="1">
    <citation type="submission" date="2015-11" db="EMBL/GenBank/DDBJ databases">
        <title>Draft Genome Sequence of the Strain BR 10423 (Rhizobium sp.) isolated from nodules of Mimosa pudica.</title>
        <authorList>
            <person name="Barauna A.C."/>
            <person name="Zilli J.E."/>
            <person name="Simoes-Araujo J.L."/>
            <person name="Reis V.M."/>
            <person name="James E.K."/>
            <person name="Reis F.B.Jr."/>
            <person name="Rouws L.F."/>
            <person name="Passos S.R."/>
            <person name="Gois S.R."/>
        </authorList>
    </citation>
    <scope>NUCLEOTIDE SEQUENCE [LARGE SCALE GENOMIC DNA]</scope>
    <source>
        <strain evidence="8 9">BR10423</strain>
    </source>
</reference>
<dbReference type="RefSeq" id="WP_028746974.1">
    <property type="nucleotide sequence ID" value="NZ_LNCD01000014.1"/>
</dbReference>
<feature type="domain" description="TniQ" evidence="1">
    <location>
        <begin position="26"/>
        <end position="156"/>
    </location>
</feature>
<dbReference type="EMBL" id="LNCD01000014">
    <property type="protein sequence ID" value="KWV59199.1"/>
    <property type="molecule type" value="Genomic_DNA"/>
</dbReference>
<dbReference type="EMBL" id="LNCD01000073">
    <property type="protein sequence ID" value="KWV52149.1"/>
    <property type="molecule type" value="Genomic_DNA"/>
</dbReference>
<evidence type="ECO:0000313" key="3">
    <source>
        <dbReference type="EMBL" id="KWV47976.1"/>
    </source>
</evidence>
<keyword evidence="9" id="KW-1185">Reference proteome</keyword>
<dbReference type="EMBL" id="LNCD01000093">
    <property type="protein sequence ID" value="KWV48990.1"/>
    <property type="molecule type" value="Genomic_DNA"/>
</dbReference>
<dbReference type="EMBL" id="LNCD01000136">
    <property type="protein sequence ID" value="KWV42304.1"/>
    <property type="molecule type" value="Genomic_DNA"/>
</dbReference>
<dbReference type="OrthoDB" id="6917259at2"/>
<dbReference type="EMBL" id="LNCD01000094">
    <property type="protein sequence ID" value="KWV48913.1"/>
    <property type="molecule type" value="Genomic_DNA"/>
</dbReference>
<organism evidence="8 9">
    <name type="scientific">Rhizobium altiplani</name>
    <dbReference type="NCBI Taxonomy" id="1864509"/>
    <lineage>
        <taxon>Bacteria</taxon>
        <taxon>Pseudomonadati</taxon>
        <taxon>Pseudomonadota</taxon>
        <taxon>Alphaproteobacteria</taxon>
        <taxon>Hyphomicrobiales</taxon>
        <taxon>Rhizobiaceae</taxon>
        <taxon>Rhizobium/Agrobacterium group</taxon>
        <taxon>Rhizobium</taxon>
    </lineage>
</organism>
<evidence type="ECO:0000313" key="9">
    <source>
        <dbReference type="Proteomes" id="UP000068164"/>
    </source>
</evidence>
<dbReference type="Proteomes" id="UP000068164">
    <property type="component" value="Unassembled WGS sequence"/>
</dbReference>
<evidence type="ECO:0000313" key="5">
    <source>
        <dbReference type="EMBL" id="KWV48990.1"/>
    </source>
</evidence>
<evidence type="ECO:0000313" key="4">
    <source>
        <dbReference type="EMBL" id="KWV48913.1"/>
    </source>
</evidence>
<sequence length="340" mass="38446">MTTVDAPAPTISIREHYRDVASDRWPVTVVPQADELLSSWLHRLAHANGVPPRAFARVLRRNAVMWSPALDFRLPGEIAKLLSANTGIAPDELAAMMLPHALPRQLLLPLRNGGHRTESTWLQFCSYCLAEDAQPYFRRRWRLATRVSCSKHSCRLRDRCPSCQSCIAVFDQAELVPQHYCARCGYDLRRASRIGISPAARQLDRCIDDICRLEGMRNTPSSRSLIRRLLNLPDGIYSTANLISLSTAARAHCIAWAANRPDDDWLTAGDETAAAQWRLLILAAKGHRRLIERFADCLEKRRELRERQAKTTVQPKPVDVAALLGAYARVMERGRRRRSA</sequence>
<evidence type="ECO:0000313" key="6">
    <source>
        <dbReference type="EMBL" id="KWV49082.1"/>
    </source>
</evidence>
<accession>A0A109K1S8</accession>
<comment type="caution">
    <text evidence="8">The sequence shown here is derived from an EMBL/GenBank/DDBJ whole genome shotgun (WGS) entry which is preliminary data.</text>
</comment>
<dbReference type="InterPro" id="IPR009492">
    <property type="entry name" value="TniQ"/>
</dbReference>
<protein>
    <recommendedName>
        <fullName evidence="1">TniQ domain-containing protein</fullName>
    </recommendedName>
</protein>
<dbReference type="EMBL" id="LNCD01000092">
    <property type="protein sequence ID" value="KWV49082.1"/>
    <property type="molecule type" value="Genomic_DNA"/>
</dbReference>
<dbReference type="AlphaFoldDB" id="A0A109K1S8"/>
<dbReference type="Pfam" id="PF06527">
    <property type="entry name" value="TniQ"/>
    <property type="match status" value="1"/>
</dbReference>
<evidence type="ECO:0000259" key="1">
    <source>
        <dbReference type="Pfam" id="PF06527"/>
    </source>
</evidence>
<proteinExistence type="predicted"/>
<evidence type="ECO:0000313" key="7">
    <source>
        <dbReference type="EMBL" id="KWV52149.1"/>
    </source>
</evidence>
<dbReference type="EMBL" id="LNCD01000101">
    <property type="protein sequence ID" value="KWV47976.1"/>
    <property type="molecule type" value="Genomic_DNA"/>
</dbReference>
<evidence type="ECO:0000313" key="8">
    <source>
        <dbReference type="EMBL" id="KWV59199.1"/>
    </source>
</evidence>